<dbReference type="Proteomes" id="UP000435648">
    <property type="component" value="Chromosome"/>
</dbReference>
<name>A0A857CAD4_9HYPH</name>
<evidence type="ECO:0000313" key="9">
    <source>
        <dbReference type="Proteomes" id="UP000435648"/>
    </source>
</evidence>
<dbReference type="EMBL" id="CP046908">
    <property type="protein sequence ID" value="QGZ35835.1"/>
    <property type="molecule type" value="Genomic_DNA"/>
</dbReference>
<dbReference type="InterPro" id="IPR011053">
    <property type="entry name" value="Single_hybrid_motif"/>
</dbReference>
<protein>
    <recommendedName>
        <fullName evidence="4">Dihydrolipoamide acetyltransferase component of pyruvate dehydrogenase complex</fullName>
        <ecNumber evidence="4">2.3.1.-</ecNumber>
    </recommendedName>
</protein>
<dbReference type="InterPro" id="IPR045257">
    <property type="entry name" value="E2/Pdx1"/>
</dbReference>
<dbReference type="GO" id="GO:0006086">
    <property type="term" value="P:pyruvate decarboxylation to acetyl-CoA"/>
    <property type="evidence" value="ECO:0007669"/>
    <property type="project" value="InterPro"/>
</dbReference>
<comment type="similarity">
    <text evidence="2 4">Belongs to the 2-oxoacid dehydrogenase family.</text>
</comment>
<dbReference type="PROSITE" id="PS50968">
    <property type="entry name" value="BIOTINYL_LIPOYL"/>
    <property type="match status" value="1"/>
</dbReference>
<dbReference type="SUPFAM" id="SSF51230">
    <property type="entry name" value="Single hybrid motif"/>
    <property type="match status" value="1"/>
</dbReference>
<evidence type="ECO:0000259" key="7">
    <source>
        <dbReference type="PROSITE" id="PS51826"/>
    </source>
</evidence>
<dbReference type="Gene3D" id="4.10.320.10">
    <property type="entry name" value="E3-binding domain"/>
    <property type="match status" value="1"/>
</dbReference>
<evidence type="ECO:0000256" key="4">
    <source>
        <dbReference type="RuleBase" id="RU003423"/>
    </source>
</evidence>
<evidence type="ECO:0000259" key="6">
    <source>
        <dbReference type="PROSITE" id="PS50968"/>
    </source>
</evidence>
<evidence type="ECO:0000256" key="1">
    <source>
        <dbReference type="ARBA" id="ARBA00001938"/>
    </source>
</evidence>
<accession>A0A857CAD4</accession>
<evidence type="ECO:0000256" key="5">
    <source>
        <dbReference type="SAM" id="MobiDB-lite"/>
    </source>
</evidence>
<evidence type="ECO:0000313" key="8">
    <source>
        <dbReference type="EMBL" id="QGZ35835.1"/>
    </source>
</evidence>
<gene>
    <name evidence="8" type="ORF">GH266_15855</name>
</gene>
<feature type="compositionally biased region" description="Low complexity" evidence="5">
    <location>
        <begin position="182"/>
        <end position="194"/>
    </location>
</feature>
<dbReference type="RefSeq" id="WP_158194694.1">
    <property type="nucleotide sequence ID" value="NZ_CP046908.1"/>
</dbReference>
<dbReference type="GO" id="GO:0045254">
    <property type="term" value="C:pyruvate dehydrogenase complex"/>
    <property type="evidence" value="ECO:0007669"/>
    <property type="project" value="InterPro"/>
</dbReference>
<feature type="domain" description="Lipoyl-binding" evidence="6">
    <location>
        <begin position="2"/>
        <end position="78"/>
    </location>
</feature>
<feature type="region of interest" description="Disordered" evidence="5">
    <location>
        <begin position="165"/>
        <end position="198"/>
    </location>
</feature>
<dbReference type="Pfam" id="PF02817">
    <property type="entry name" value="E3_binding"/>
    <property type="match status" value="1"/>
</dbReference>
<reference evidence="8 9" key="1">
    <citation type="submission" date="2019-12" db="EMBL/GenBank/DDBJ databases">
        <title>The genome of Stappia indica PHM037.</title>
        <authorList>
            <person name="Kacar D."/>
            <person name="Galan B."/>
            <person name="Canedo L."/>
            <person name="Rodriguez P."/>
            <person name="de la Calle F."/>
            <person name="Garcia J.L."/>
        </authorList>
    </citation>
    <scope>NUCLEOTIDE SEQUENCE [LARGE SCALE GENOMIC DNA]</scope>
    <source>
        <strain evidence="8 9">PHM037</strain>
    </source>
</reference>
<proteinExistence type="inferred from homology"/>
<dbReference type="EC" id="2.3.1.-" evidence="4"/>
<dbReference type="KEGG" id="siw:GH266_15855"/>
<keyword evidence="4" id="KW-0012">Acyltransferase</keyword>
<dbReference type="GO" id="GO:0016746">
    <property type="term" value="F:acyltransferase activity"/>
    <property type="evidence" value="ECO:0007669"/>
    <property type="project" value="UniProtKB-KW"/>
</dbReference>
<dbReference type="PROSITE" id="PS51826">
    <property type="entry name" value="PSBD"/>
    <property type="match status" value="1"/>
</dbReference>
<organism evidence="8 9">
    <name type="scientific">Stappia indica</name>
    <dbReference type="NCBI Taxonomy" id="538381"/>
    <lineage>
        <taxon>Bacteria</taxon>
        <taxon>Pseudomonadati</taxon>
        <taxon>Pseudomonadota</taxon>
        <taxon>Alphaproteobacteria</taxon>
        <taxon>Hyphomicrobiales</taxon>
        <taxon>Stappiaceae</taxon>
        <taxon>Stappia</taxon>
    </lineage>
</organism>
<dbReference type="Gene3D" id="3.30.559.10">
    <property type="entry name" value="Chloramphenicol acetyltransferase-like domain"/>
    <property type="match status" value="1"/>
</dbReference>
<dbReference type="Pfam" id="PF00198">
    <property type="entry name" value="2-oxoacid_dh"/>
    <property type="match status" value="1"/>
</dbReference>
<dbReference type="PANTHER" id="PTHR23151:SF90">
    <property type="entry name" value="DIHYDROLIPOYLLYSINE-RESIDUE ACETYLTRANSFERASE COMPONENT OF PYRUVATE DEHYDROGENASE COMPLEX, MITOCHONDRIAL-RELATED"/>
    <property type="match status" value="1"/>
</dbReference>
<dbReference type="AlphaFoldDB" id="A0A857CAD4"/>
<dbReference type="PANTHER" id="PTHR23151">
    <property type="entry name" value="DIHYDROLIPOAMIDE ACETYL/SUCCINYL-TRANSFERASE-RELATED"/>
    <property type="match status" value="1"/>
</dbReference>
<feature type="compositionally biased region" description="Pro residues" evidence="5">
    <location>
        <begin position="169"/>
        <end position="181"/>
    </location>
</feature>
<dbReference type="InterPro" id="IPR000089">
    <property type="entry name" value="Biotin_lipoyl"/>
</dbReference>
<dbReference type="SUPFAM" id="SSF52777">
    <property type="entry name" value="CoA-dependent acyltransferases"/>
    <property type="match status" value="1"/>
</dbReference>
<keyword evidence="3 4" id="KW-0450">Lipoyl</keyword>
<dbReference type="InterPro" id="IPR036625">
    <property type="entry name" value="E3-bd_dom_sf"/>
</dbReference>
<dbReference type="InterPro" id="IPR004167">
    <property type="entry name" value="PSBD"/>
</dbReference>
<evidence type="ECO:0000256" key="3">
    <source>
        <dbReference type="ARBA" id="ARBA00022823"/>
    </source>
</evidence>
<dbReference type="Gene3D" id="2.40.50.100">
    <property type="match status" value="1"/>
</dbReference>
<feature type="domain" description="Peripheral subunit-binding (PSBD)" evidence="7">
    <location>
        <begin position="128"/>
        <end position="165"/>
    </location>
</feature>
<dbReference type="InterPro" id="IPR003016">
    <property type="entry name" value="2-oxoA_DH_lipoyl-BS"/>
</dbReference>
<dbReference type="PROSITE" id="PS00189">
    <property type="entry name" value="LIPOYL"/>
    <property type="match status" value="1"/>
</dbReference>
<dbReference type="CDD" id="cd06849">
    <property type="entry name" value="lipoyl_domain"/>
    <property type="match status" value="1"/>
</dbReference>
<dbReference type="SUPFAM" id="SSF47005">
    <property type="entry name" value="Peripheral subunit-binding domain of 2-oxo acid dehydrogenase complex"/>
    <property type="match status" value="1"/>
</dbReference>
<dbReference type="Pfam" id="PF00364">
    <property type="entry name" value="Biotin_lipoyl"/>
    <property type="match status" value="1"/>
</dbReference>
<dbReference type="InterPro" id="IPR023213">
    <property type="entry name" value="CAT-like_dom_sf"/>
</dbReference>
<evidence type="ECO:0000256" key="2">
    <source>
        <dbReference type="ARBA" id="ARBA00007317"/>
    </source>
</evidence>
<sequence length="423" mass="43444">MSVNILMPAISPSMTSGKLVRWHVEPGTRVRQGDILAELETDKAAMDIEAPADGVLETILVPGGTADVPVETPIGILASGAAEPAVEPASAPAPVAAPAPAAGAEPVPAPAPVAVSAPAVDPDAPPRRISPLARRLAREMGVETEGLRGTGPKGRILAADIREAAERPAPAPASPPAPAPVSPAAAPAPQAAPAGEVEPHTAMRRTIAQRLVEAKQTVPHFYLEVRCEADALLALRKDLNAALAASGSDAKLTVNDLVMKAYALAIARTPDAMVTWSEAGLVRHRSVDIGLAVALEGGLITPILRDAARLSPGALSQAARDAIARARAGRLMPEEYSGGLAGLSNLGMYGVSAFSAIINPPQSMNLAVGTTETELALRGGQAVEVQRLRLTLSVDHRAIDGAVGAQLLRQLKTLIETPLLLAS</sequence>
<keyword evidence="4" id="KW-0808">Transferase</keyword>
<dbReference type="OrthoDB" id="9805770at2"/>
<comment type="cofactor">
    <cofactor evidence="1 4">
        <name>(R)-lipoate</name>
        <dbReference type="ChEBI" id="CHEBI:83088"/>
    </cofactor>
</comment>
<dbReference type="InterPro" id="IPR001078">
    <property type="entry name" value="2-oxoacid_DH_actylTfrase"/>
</dbReference>